<feature type="transmembrane region" description="Helical" evidence="7">
    <location>
        <begin position="189"/>
        <end position="211"/>
    </location>
</feature>
<feature type="transmembrane region" description="Helical" evidence="7">
    <location>
        <begin position="112"/>
        <end position="134"/>
    </location>
</feature>
<dbReference type="EMBL" id="CP005080">
    <property type="protein sequence ID" value="AGK77565.1"/>
    <property type="molecule type" value="Genomic_DNA"/>
</dbReference>
<dbReference type="RefSeq" id="WP_015608929.1">
    <property type="nucleotide sequence ID" value="NC_021177.1"/>
</dbReference>
<evidence type="ECO:0000313" key="9">
    <source>
        <dbReference type="EMBL" id="AGK77565.1"/>
    </source>
</evidence>
<dbReference type="InterPro" id="IPR002524">
    <property type="entry name" value="Cation_efflux"/>
</dbReference>
<evidence type="ECO:0000256" key="1">
    <source>
        <dbReference type="ARBA" id="ARBA00004141"/>
    </source>
</evidence>
<protein>
    <submittedName>
        <fullName evidence="9">Transport protein</fullName>
    </submittedName>
</protein>
<feature type="compositionally biased region" description="Pro residues" evidence="6">
    <location>
        <begin position="318"/>
        <end position="332"/>
    </location>
</feature>
<dbReference type="GO" id="GO:0016020">
    <property type="term" value="C:membrane"/>
    <property type="evidence" value="ECO:0007669"/>
    <property type="project" value="UniProtKB-SubCell"/>
</dbReference>
<keyword evidence="2" id="KW-0813">Transport</keyword>
<dbReference type="InterPro" id="IPR040177">
    <property type="entry name" value="SLC30A9"/>
</dbReference>
<evidence type="ECO:0000256" key="2">
    <source>
        <dbReference type="ARBA" id="ARBA00022448"/>
    </source>
</evidence>
<name>N0CPM0_STRMI</name>
<proteinExistence type="predicted"/>
<evidence type="ECO:0000256" key="4">
    <source>
        <dbReference type="ARBA" id="ARBA00022989"/>
    </source>
</evidence>
<accession>N0CPM0</accession>
<dbReference type="PANTHER" id="PTHR13414:SF9">
    <property type="entry name" value="PROTON-COUPLED ZINC ANTIPORTER SLC30A9, MITOCHONDRIAL"/>
    <property type="match status" value="1"/>
</dbReference>
<dbReference type="OrthoDB" id="9806522at2"/>
<dbReference type="KEGG" id="sfi:SFUL_2621"/>
<keyword evidence="4 7" id="KW-1133">Transmembrane helix</keyword>
<evidence type="ECO:0000256" key="7">
    <source>
        <dbReference type="SAM" id="Phobius"/>
    </source>
</evidence>
<sequence>MSASGGTKAIVAALVANLSIAVAKFVAFLFSGSSSMLAESVHSLADSGNQGLLLLGGKKAKREATPEHPFGYGRERYIYAFLVSIVLFSVGGMFAVYEGYEKIKHPHEITAWYWPVGVLVFAIIAEIFSFRTAIKESNQTRGNRSWTEFVRRSKAPELPVVLLEDLGALVGLVLALGGVGLALATGNGVWDGIGTLCIGILLIVIAIILAVETKSLLLGESAGLEEVEKIKAAVVDGDTVTGIIHMRTLHLGPEELLVAAKIAVRHDETATEIANAINAAENRIREAVPIARVIYLEPDIFNAEAAAAGTTPGDPSDAPAPAPAPDPAPAPAPKDLGH</sequence>
<dbReference type="InterPro" id="IPR058533">
    <property type="entry name" value="Cation_efflux_TM"/>
</dbReference>
<feature type="transmembrane region" description="Helical" evidence="7">
    <location>
        <begin position="77"/>
        <end position="100"/>
    </location>
</feature>
<dbReference type="GO" id="GO:0008324">
    <property type="term" value="F:monoatomic cation transmembrane transporter activity"/>
    <property type="evidence" value="ECO:0007669"/>
    <property type="project" value="InterPro"/>
</dbReference>
<feature type="domain" description="Cation efflux protein transmembrane" evidence="8">
    <location>
        <begin position="11"/>
        <end position="218"/>
    </location>
</feature>
<dbReference type="PANTHER" id="PTHR13414">
    <property type="entry name" value="HUEL-CATION TRANSPORTER"/>
    <property type="match status" value="1"/>
</dbReference>
<gene>
    <name evidence="9" type="ORF">SFUL_2621</name>
</gene>
<dbReference type="NCBIfam" id="TIGR01297">
    <property type="entry name" value="CDF"/>
    <property type="match status" value="1"/>
</dbReference>
<evidence type="ECO:0000256" key="5">
    <source>
        <dbReference type="ARBA" id="ARBA00023136"/>
    </source>
</evidence>
<feature type="transmembrane region" description="Helical" evidence="7">
    <location>
        <begin position="161"/>
        <end position="183"/>
    </location>
</feature>
<dbReference type="SUPFAM" id="SSF160240">
    <property type="entry name" value="Cation efflux protein cytoplasmic domain-like"/>
    <property type="match status" value="1"/>
</dbReference>
<keyword evidence="3 7" id="KW-0812">Transmembrane</keyword>
<dbReference type="SUPFAM" id="SSF161111">
    <property type="entry name" value="Cation efflux protein transmembrane domain-like"/>
    <property type="match status" value="1"/>
</dbReference>
<evidence type="ECO:0000256" key="6">
    <source>
        <dbReference type="SAM" id="MobiDB-lite"/>
    </source>
</evidence>
<organism evidence="9 10">
    <name type="scientific">Streptomyces microflavus DSM 40593</name>
    <dbReference type="NCBI Taxonomy" id="1303692"/>
    <lineage>
        <taxon>Bacteria</taxon>
        <taxon>Bacillati</taxon>
        <taxon>Actinomycetota</taxon>
        <taxon>Actinomycetes</taxon>
        <taxon>Kitasatosporales</taxon>
        <taxon>Streptomycetaceae</taxon>
        <taxon>Streptomyces</taxon>
    </lineage>
</organism>
<keyword evidence="5 7" id="KW-0472">Membrane</keyword>
<dbReference type="InterPro" id="IPR027469">
    <property type="entry name" value="Cation_efflux_TMD_sf"/>
</dbReference>
<dbReference type="Proteomes" id="UP000013304">
    <property type="component" value="Chromosome"/>
</dbReference>
<evidence type="ECO:0000313" key="10">
    <source>
        <dbReference type="Proteomes" id="UP000013304"/>
    </source>
</evidence>
<dbReference type="InterPro" id="IPR036837">
    <property type="entry name" value="Cation_efflux_CTD_sf"/>
</dbReference>
<dbReference type="Pfam" id="PF01545">
    <property type="entry name" value="Cation_efflux"/>
    <property type="match status" value="1"/>
</dbReference>
<evidence type="ECO:0000259" key="8">
    <source>
        <dbReference type="Pfam" id="PF01545"/>
    </source>
</evidence>
<reference evidence="9 10" key="1">
    <citation type="submission" date="2013-04" db="EMBL/GenBank/DDBJ databases">
        <title>Complete genome sequence of Streptomyces fulvissimus.</title>
        <authorList>
            <person name="Myronovskyi M."/>
            <person name="Tokovenko B."/>
            <person name="Manderscheid N."/>
            <person name="Petzke L."/>
            <person name="Luzhetskyy A."/>
        </authorList>
    </citation>
    <scope>NUCLEOTIDE SEQUENCE [LARGE SCALE GENOMIC DNA]</scope>
    <source>
        <strain evidence="9 10">DSM 40593</strain>
    </source>
</reference>
<dbReference type="Gene3D" id="1.20.1510.10">
    <property type="entry name" value="Cation efflux protein transmembrane domain"/>
    <property type="match status" value="1"/>
</dbReference>
<feature type="transmembrane region" description="Helical" evidence="7">
    <location>
        <begin position="6"/>
        <end position="30"/>
    </location>
</feature>
<dbReference type="AlphaFoldDB" id="N0CPM0"/>
<dbReference type="HOGENOM" id="CLU_021126_0_1_11"/>
<comment type="subcellular location">
    <subcellularLocation>
        <location evidence="1">Membrane</location>
        <topology evidence="1">Multi-pass membrane protein</topology>
    </subcellularLocation>
</comment>
<dbReference type="PATRIC" id="fig|1303692.3.peg.2634"/>
<dbReference type="eggNOG" id="COG0053">
    <property type="taxonomic scope" value="Bacteria"/>
</dbReference>
<feature type="region of interest" description="Disordered" evidence="6">
    <location>
        <begin position="306"/>
        <end position="338"/>
    </location>
</feature>
<evidence type="ECO:0000256" key="3">
    <source>
        <dbReference type="ARBA" id="ARBA00022692"/>
    </source>
</evidence>
<dbReference type="GO" id="GO:0006829">
    <property type="term" value="P:zinc ion transport"/>
    <property type="evidence" value="ECO:0007669"/>
    <property type="project" value="InterPro"/>
</dbReference>